<dbReference type="InterPro" id="IPR027272">
    <property type="entry name" value="Piezo"/>
</dbReference>
<feature type="domain" description="Piezo THU9 and anchor" evidence="4">
    <location>
        <begin position="94"/>
        <end position="141"/>
    </location>
</feature>
<evidence type="ECO:0000259" key="4">
    <source>
        <dbReference type="Pfam" id="PF24874"/>
    </source>
</evidence>
<keyword evidence="2" id="KW-0472">Membrane</keyword>
<organism evidence="5 6">
    <name type="scientific">Plutella xylostella</name>
    <name type="common">Diamondback moth</name>
    <name type="synonym">Plutella maculipennis</name>
    <dbReference type="NCBI Taxonomy" id="51655"/>
    <lineage>
        <taxon>Eukaryota</taxon>
        <taxon>Metazoa</taxon>
        <taxon>Ecdysozoa</taxon>
        <taxon>Arthropoda</taxon>
        <taxon>Hexapoda</taxon>
        <taxon>Insecta</taxon>
        <taxon>Pterygota</taxon>
        <taxon>Neoptera</taxon>
        <taxon>Endopterygota</taxon>
        <taxon>Lepidoptera</taxon>
        <taxon>Glossata</taxon>
        <taxon>Ditrysia</taxon>
        <taxon>Yponomeutoidea</taxon>
        <taxon>Plutellidae</taxon>
        <taxon>Plutella</taxon>
    </lineage>
</organism>
<feature type="domain" description="Piezo non-specific cation channel cap" evidence="3">
    <location>
        <begin position="178"/>
        <end position="370"/>
    </location>
</feature>
<dbReference type="EMBL" id="CAJHNJ030000005">
    <property type="protein sequence ID" value="CAG9098315.1"/>
    <property type="molecule type" value="Genomic_DNA"/>
</dbReference>
<dbReference type="InterPro" id="IPR031334">
    <property type="entry name" value="Piezo_cap_dom"/>
</dbReference>
<accession>A0A8S4DJ59</accession>
<dbReference type="PANTHER" id="PTHR47049:SF2">
    <property type="entry name" value="PIEZO-TYPE MECHANOSENSITIVE ION CHANNEL HOMOLOG"/>
    <property type="match status" value="1"/>
</dbReference>
<feature type="domain" description="Piezo non-specific cation channel cap" evidence="3">
    <location>
        <begin position="404"/>
        <end position="546"/>
    </location>
</feature>
<feature type="transmembrane region" description="Helical" evidence="2">
    <location>
        <begin position="461"/>
        <end position="482"/>
    </location>
</feature>
<dbReference type="Pfam" id="PF24874">
    <property type="entry name" value="Piezo_THU9_anchor"/>
    <property type="match status" value="1"/>
</dbReference>
<dbReference type="InterPro" id="IPR056770">
    <property type="entry name" value="Piezo_THU9_anchor"/>
</dbReference>
<evidence type="ECO:0000313" key="5">
    <source>
        <dbReference type="EMBL" id="CAG9098315.1"/>
    </source>
</evidence>
<reference evidence="5" key="1">
    <citation type="submission" date="2020-11" db="EMBL/GenBank/DDBJ databases">
        <authorList>
            <person name="Whiteford S."/>
        </authorList>
    </citation>
    <scope>NUCLEOTIDE SEQUENCE</scope>
</reference>
<feature type="region of interest" description="Disordered" evidence="1">
    <location>
        <begin position="544"/>
        <end position="563"/>
    </location>
</feature>
<proteinExistence type="predicted"/>
<protein>
    <submittedName>
        <fullName evidence="5">(diamondback moth) hypothetical protein</fullName>
    </submittedName>
</protein>
<name>A0A8S4DJ59_PLUXY</name>
<dbReference type="Proteomes" id="UP000653454">
    <property type="component" value="Unassembled WGS sequence"/>
</dbReference>
<keyword evidence="2" id="KW-0812">Transmembrane</keyword>
<keyword evidence="2" id="KW-1133">Transmembrane helix</keyword>
<evidence type="ECO:0000259" key="3">
    <source>
        <dbReference type="Pfam" id="PF12166"/>
    </source>
</evidence>
<dbReference type="Pfam" id="PF12166">
    <property type="entry name" value="Piezo_cap"/>
    <property type="match status" value="2"/>
</dbReference>
<comment type="caution">
    <text evidence="5">The sequence shown here is derived from an EMBL/GenBank/DDBJ whole genome shotgun (WGS) entry which is preliminary data.</text>
</comment>
<feature type="compositionally biased region" description="Basic and acidic residues" evidence="1">
    <location>
        <begin position="545"/>
        <end position="557"/>
    </location>
</feature>
<sequence>MSSASVVFANFVASCTCLIDQSVSGPLRPPKAAGSIPACNRLFFSYLVKYVLTRWKRCVTGKSPRLGASQQQGCFASASRMWSCRSGCSKQHVDHECGRYMEDEFPAPRGAKKSTTSKYLLGGTVLAFVIAIIWFPLVFFAFGNTVGEPNPPTDVTVKIRIGPFLPVYQMSAQAHNIDVFTEAEYSQLSNLYARDRTAQTFLSNYMFNDVAVVSINPNSTSKWEISPPELDRLEREAVSNATISVKFSYIITHPSNSANNPPTIEDSREVPMEAYIDGEPNPEREKLLKMLSGQASDDTWLNIKKLFPKFLKVFNKGTAKPLYQLSVASPGGDADNRYYRDVQLRLERDRAATYWRVRELCDTQVRIVARCENCVIVTTATCSCASSETAPPPTGECGNCVIRSYYRDVQLRLERDRAATYWRVRELCDTQDPLLSIPLNNCDMLVMYTFNDKLFPETLNFISGGGIIGLYTTFVFLASRVLRGFFSGIYSKIMFDDLPNVDRVLQLCLDIYLVREAMEMTLEEDLFAKLVFLYRSPETMIKWSRPKEEEGNEEPRAIRPPPQ</sequence>
<dbReference type="AlphaFoldDB" id="A0A8S4DJ59"/>
<evidence type="ECO:0000256" key="2">
    <source>
        <dbReference type="SAM" id="Phobius"/>
    </source>
</evidence>
<dbReference type="PANTHER" id="PTHR47049">
    <property type="entry name" value="PIEZO-TYPE MECHANOSENSITIVE ION CHANNEL HOMOLOG"/>
    <property type="match status" value="1"/>
</dbReference>
<dbReference type="GO" id="GO:0016020">
    <property type="term" value="C:membrane"/>
    <property type="evidence" value="ECO:0007669"/>
    <property type="project" value="InterPro"/>
</dbReference>
<feature type="transmembrane region" description="Helical" evidence="2">
    <location>
        <begin position="119"/>
        <end position="142"/>
    </location>
</feature>
<keyword evidence="6" id="KW-1185">Reference proteome</keyword>
<dbReference type="GO" id="GO:0008381">
    <property type="term" value="F:mechanosensitive monoatomic ion channel activity"/>
    <property type="evidence" value="ECO:0007669"/>
    <property type="project" value="InterPro"/>
</dbReference>
<evidence type="ECO:0000256" key="1">
    <source>
        <dbReference type="SAM" id="MobiDB-lite"/>
    </source>
</evidence>
<evidence type="ECO:0000313" key="6">
    <source>
        <dbReference type="Proteomes" id="UP000653454"/>
    </source>
</evidence>
<gene>
    <name evidence="5" type="ORF">PLXY2_LOCUS2176</name>
</gene>